<dbReference type="InterPro" id="IPR007627">
    <property type="entry name" value="RNA_pol_sigma70_r2"/>
</dbReference>
<accession>A0AA90R790</accession>
<dbReference type="GO" id="GO:0016987">
    <property type="term" value="F:sigma factor activity"/>
    <property type="evidence" value="ECO:0007669"/>
    <property type="project" value="UniProtKB-KW"/>
</dbReference>
<dbReference type="InterPro" id="IPR013325">
    <property type="entry name" value="RNA_pol_sigma_r2"/>
</dbReference>
<dbReference type="Pfam" id="PF08281">
    <property type="entry name" value="Sigma70_r4_2"/>
    <property type="match status" value="1"/>
</dbReference>
<dbReference type="PANTHER" id="PTHR43133:SF51">
    <property type="entry name" value="RNA POLYMERASE SIGMA FACTOR"/>
    <property type="match status" value="1"/>
</dbReference>
<evidence type="ECO:0000256" key="1">
    <source>
        <dbReference type="ARBA" id="ARBA00010641"/>
    </source>
</evidence>
<keyword evidence="3" id="KW-0731">Sigma factor</keyword>
<dbReference type="InterPro" id="IPR039425">
    <property type="entry name" value="RNA_pol_sigma-70-like"/>
</dbReference>
<evidence type="ECO:0000256" key="3">
    <source>
        <dbReference type="ARBA" id="ARBA00023082"/>
    </source>
</evidence>
<dbReference type="AlphaFoldDB" id="A0AA90R790"/>
<comment type="similarity">
    <text evidence="1">Belongs to the sigma-70 factor family. ECF subfamily.</text>
</comment>
<dbReference type="RefSeq" id="WP_308913192.1">
    <property type="nucleotide sequence ID" value="NZ_JAVGVR010000001.1"/>
</dbReference>
<evidence type="ECO:0000256" key="4">
    <source>
        <dbReference type="ARBA" id="ARBA00023163"/>
    </source>
</evidence>
<evidence type="ECO:0000313" key="7">
    <source>
        <dbReference type="EMBL" id="MDQ6597066.1"/>
    </source>
</evidence>
<dbReference type="NCBIfam" id="TIGR02937">
    <property type="entry name" value="sigma70-ECF"/>
    <property type="match status" value="1"/>
</dbReference>
<dbReference type="Gene3D" id="1.10.1740.10">
    <property type="match status" value="1"/>
</dbReference>
<dbReference type="GO" id="GO:0006352">
    <property type="term" value="P:DNA-templated transcription initiation"/>
    <property type="evidence" value="ECO:0007669"/>
    <property type="project" value="InterPro"/>
</dbReference>
<proteinExistence type="inferred from homology"/>
<dbReference type="SUPFAM" id="SSF88659">
    <property type="entry name" value="Sigma3 and sigma4 domains of RNA polymerase sigma factors"/>
    <property type="match status" value="1"/>
</dbReference>
<dbReference type="InterPro" id="IPR013324">
    <property type="entry name" value="RNA_pol_sigma_r3/r4-like"/>
</dbReference>
<keyword evidence="8" id="KW-1185">Reference proteome</keyword>
<feature type="domain" description="RNA polymerase sigma factor 70 region 4 type 2" evidence="6">
    <location>
        <begin position="114"/>
        <end position="153"/>
    </location>
</feature>
<dbReference type="InterPro" id="IPR014284">
    <property type="entry name" value="RNA_pol_sigma-70_dom"/>
</dbReference>
<dbReference type="SUPFAM" id="SSF88946">
    <property type="entry name" value="Sigma2 domain of RNA polymerase sigma factors"/>
    <property type="match status" value="1"/>
</dbReference>
<dbReference type="InterPro" id="IPR013249">
    <property type="entry name" value="RNA_pol_sigma70_r4_t2"/>
</dbReference>
<dbReference type="InterPro" id="IPR036388">
    <property type="entry name" value="WH-like_DNA-bd_sf"/>
</dbReference>
<evidence type="ECO:0000259" key="5">
    <source>
        <dbReference type="Pfam" id="PF04542"/>
    </source>
</evidence>
<dbReference type="PANTHER" id="PTHR43133">
    <property type="entry name" value="RNA POLYMERASE ECF-TYPE SIGMA FACTO"/>
    <property type="match status" value="1"/>
</dbReference>
<comment type="caution">
    <text evidence="7">The sequence shown here is derived from an EMBL/GenBank/DDBJ whole genome shotgun (WGS) entry which is preliminary data.</text>
</comment>
<protein>
    <submittedName>
        <fullName evidence="7">RNA polymerase sigma factor</fullName>
    </submittedName>
</protein>
<dbReference type="EMBL" id="JAVGVR010000001">
    <property type="protein sequence ID" value="MDQ6597066.1"/>
    <property type="molecule type" value="Genomic_DNA"/>
</dbReference>
<feature type="domain" description="RNA polymerase sigma-70 region 2" evidence="5">
    <location>
        <begin position="22"/>
        <end position="88"/>
    </location>
</feature>
<name>A0AA90R790_9BACI</name>
<gene>
    <name evidence="7" type="ORF">RCG21_12000</name>
</gene>
<organism evidence="7 8">
    <name type="scientific">Bacillus salipaludis</name>
    <dbReference type="NCBI Taxonomy" id="2547811"/>
    <lineage>
        <taxon>Bacteria</taxon>
        <taxon>Bacillati</taxon>
        <taxon>Bacillota</taxon>
        <taxon>Bacilli</taxon>
        <taxon>Bacillales</taxon>
        <taxon>Bacillaceae</taxon>
        <taxon>Bacillus</taxon>
    </lineage>
</organism>
<dbReference type="Pfam" id="PF04542">
    <property type="entry name" value="Sigma70_r2"/>
    <property type="match status" value="1"/>
</dbReference>
<dbReference type="GO" id="GO:0003677">
    <property type="term" value="F:DNA binding"/>
    <property type="evidence" value="ECO:0007669"/>
    <property type="project" value="InterPro"/>
</dbReference>
<evidence type="ECO:0000256" key="2">
    <source>
        <dbReference type="ARBA" id="ARBA00023015"/>
    </source>
</evidence>
<reference evidence="7" key="1">
    <citation type="submission" date="2023-08" db="EMBL/GenBank/DDBJ databases">
        <title>Nitrogen cycling bacteria in agricultural field soils.</title>
        <authorList>
            <person name="Jang J."/>
        </authorList>
    </citation>
    <scope>NUCLEOTIDE SEQUENCE</scope>
    <source>
        <strain evidence="7">PS3-36</strain>
    </source>
</reference>
<sequence length="169" mass="19993">MVHTNIKQSEMPIDNLAEFKQLFNAHKKHVFAMALSILRDFEMAEDVLQEVYIKLFQHMKHQRISNVKAWLLTVSRNTALDLYRKKKREITGFDGDYFERLQSISEDPIDKMVLSKYLELLNQEERQIVILKDISGMKHREIAKITEMPLGTVLWKYNVAMKKLRKGIE</sequence>
<keyword evidence="4" id="KW-0804">Transcription</keyword>
<dbReference type="Gene3D" id="1.10.10.10">
    <property type="entry name" value="Winged helix-like DNA-binding domain superfamily/Winged helix DNA-binding domain"/>
    <property type="match status" value="1"/>
</dbReference>
<dbReference type="Proteomes" id="UP001178888">
    <property type="component" value="Unassembled WGS sequence"/>
</dbReference>
<evidence type="ECO:0000259" key="6">
    <source>
        <dbReference type="Pfam" id="PF08281"/>
    </source>
</evidence>
<evidence type="ECO:0000313" key="8">
    <source>
        <dbReference type="Proteomes" id="UP001178888"/>
    </source>
</evidence>
<keyword evidence="2" id="KW-0805">Transcription regulation</keyword>